<accession>A0A382X627</accession>
<proteinExistence type="predicted"/>
<evidence type="ECO:0000313" key="1">
    <source>
        <dbReference type="EMBL" id="SVD66065.1"/>
    </source>
</evidence>
<name>A0A382X627_9ZZZZ</name>
<reference evidence="1" key="1">
    <citation type="submission" date="2018-05" db="EMBL/GenBank/DDBJ databases">
        <authorList>
            <person name="Lanie J.A."/>
            <person name="Ng W.-L."/>
            <person name="Kazmierczak K.M."/>
            <person name="Andrzejewski T.M."/>
            <person name="Davidsen T.M."/>
            <person name="Wayne K.J."/>
            <person name="Tettelin H."/>
            <person name="Glass J.I."/>
            <person name="Rusch D."/>
            <person name="Podicherti R."/>
            <person name="Tsui H.-C.T."/>
            <person name="Winkler M.E."/>
        </authorList>
    </citation>
    <scope>NUCLEOTIDE SEQUENCE</scope>
</reference>
<dbReference type="AlphaFoldDB" id="A0A382X627"/>
<feature type="non-terminal residue" evidence="1">
    <location>
        <position position="1"/>
    </location>
</feature>
<feature type="non-terminal residue" evidence="1">
    <location>
        <position position="60"/>
    </location>
</feature>
<organism evidence="1">
    <name type="scientific">marine metagenome</name>
    <dbReference type="NCBI Taxonomy" id="408172"/>
    <lineage>
        <taxon>unclassified sequences</taxon>
        <taxon>metagenomes</taxon>
        <taxon>ecological metagenomes</taxon>
    </lineage>
</organism>
<sequence length="60" mass="7408">MSLNIRRQDHPRLFFPFDDLNGTFSPPTDSHRRRILSNIIDDCRRYSRRRPWKKIPERLN</sequence>
<protein>
    <submittedName>
        <fullName evidence="1">Uncharacterized protein</fullName>
    </submittedName>
</protein>
<gene>
    <name evidence="1" type="ORF">METZ01_LOCUS418919</name>
</gene>
<dbReference type="EMBL" id="UINC01164952">
    <property type="protein sequence ID" value="SVD66065.1"/>
    <property type="molecule type" value="Genomic_DNA"/>
</dbReference>